<name>A0A086PB07_SPHHM</name>
<evidence type="ECO:0000256" key="1">
    <source>
        <dbReference type="SAM" id="SignalP"/>
    </source>
</evidence>
<dbReference type="STRING" id="76947.GCA_002080435_01207"/>
<feature type="signal peptide" evidence="1">
    <location>
        <begin position="1"/>
        <end position="22"/>
    </location>
</feature>
<proteinExistence type="predicted"/>
<dbReference type="PATRIC" id="fig|1219045.3.peg.1819"/>
<keyword evidence="3" id="KW-1185">Reference proteome</keyword>
<protein>
    <submittedName>
        <fullName evidence="2">TonB family domain-containing protein</fullName>
    </submittedName>
</protein>
<sequence>MYAKPVIAALCACLILPAAASARQGNGQLTVVAPDKDVISHDKWTDRAASKLSRSIRQATSFYRDSASTGYARVQFKLGEDGRPENVALAGSSESRNVNRISMRSIRTLGSLYPLPQDVRPGAKFEAWVIVAGDAAEREIMLTSLRAEHRAQTFAQAPEDRPILLALR</sequence>
<dbReference type="Gene3D" id="3.30.1150.10">
    <property type="match status" value="1"/>
</dbReference>
<dbReference type="eggNOG" id="ENOG5032QQ7">
    <property type="taxonomic scope" value="Bacteria"/>
</dbReference>
<dbReference type="AlphaFoldDB" id="A0A086PB07"/>
<evidence type="ECO:0000313" key="3">
    <source>
        <dbReference type="Proteomes" id="UP000024284"/>
    </source>
</evidence>
<comment type="caution">
    <text evidence="2">The sequence shown here is derived from an EMBL/GenBank/DDBJ whole genome shotgun (WGS) entry which is preliminary data.</text>
</comment>
<reference evidence="2" key="1">
    <citation type="submission" date="2014-08" db="EMBL/GenBank/DDBJ databases">
        <title>Draft genome sequences of Sphingobium herbicidovorans.</title>
        <authorList>
            <person name="Gan H.M."/>
            <person name="Gan H.Y."/>
            <person name="Savka M.A."/>
        </authorList>
    </citation>
    <scope>NUCLEOTIDE SEQUENCE [LARGE SCALE GENOMIC DNA]</scope>
    <source>
        <strain evidence="2">NBRC 16415</strain>
    </source>
</reference>
<organism evidence="2 3">
    <name type="scientific">Sphingobium herbicidovorans (strain ATCC 700291 / DSM 11019 / CCUG 56400 / KCTC 2939 / LMG 18315 / NBRC 16415 / MH)</name>
    <name type="common">Sphingomonas herbicidovorans</name>
    <dbReference type="NCBI Taxonomy" id="1219045"/>
    <lineage>
        <taxon>Bacteria</taxon>
        <taxon>Pseudomonadati</taxon>
        <taxon>Pseudomonadota</taxon>
        <taxon>Alphaproteobacteria</taxon>
        <taxon>Sphingomonadales</taxon>
        <taxon>Sphingomonadaceae</taxon>
        <taxon>Sphingobium</taxon>
    </lineage>
</organism>
<dbReference type="Proteomes" id="UP000024284">
    <property type="component" value="Unassembled WGS sequence"/>
</dbReference>
<feature type="chain" id="PRO_5001813254" evidence="1">
    <location>
        <begin position="23"/>
        <end position="168"/>
    </location>
</feature>
<dbReference type="SUPFAM" id="SSF74653">
    <property type="entry name" value="TolA/TonB C-terminal domain"/>
    <property type="match status" value="1"/>
</dbReference>
<evidence type="ECO:0000313" key="2">
    <source>
        <dbReference type="EMBL" id="KFG90575.1"/>
    </source>
</evidence>
<dbReference type="OrthoDB" id="7470688at2"/>
<accession>A0A086PB07</accession>
<dbReference type="EMBL" id="JFZA02000012">
    <property type="protein sequence ID" value="KFG90575.1"/>
    <property type="molecule type" value="Genomic_DNA"/>
</dbReference>
<keyword evidence="1" id="KW-0732">Signal</keyword>
<gene>
    <name evidence="2" type="ORF">BV98_001779</name>
</gene>
<dbReference type="RefSeq" id="WP_037464821.1">
    <property type="nucleotide sequence ID" value="NZ_BCZD01000002.1"/>
</dbReference>